<dbReference type="InterPro" id="IPR006483">
    <property type="entry name" value="CRISPR-assoc_Cas3_HD"/>
</dbReference>
<comment type="caution">
    <text evidence="11">The sequence shown here is derived from an EMBL/GenBank/DDBJ whole genome shotgun (WGS) entry which is preliminary data.</text>
</comment>
<dbReference type="GO" id="GO:0003723">
    <property type="term" value="F:RNA binding"/>
    <property type="evidence" value="ECO:0007669"/>
    <property type="project" value="TreeGrafter"/>
</dbReference>
<name>A0A9W6GUZ7_9HYPH</name>
<dbReference type="AlphaFoldDB" id="A0A9W6GUZ7"/>
<evidence type="ECO:0000256" key="5">
    <source>
        <dbReference type="ARBA" id="ARBA00022741"/>
    </source>
</evidence>
<dbReference type="PANTHER" id="PTHR47963">
    <property type="entry name" value="DEAD-BOX ATP-DEPENDENT RNA HELICASE 47, MITOCHONDRIAL"/>
    <property type="match status" value="1"/>
</dbReference>
<keyword evidence="12" id="KW-1185">Reference proteome</keyword>
<feature type="domain" description="Helicase C-terminal" evidence="10">
    <location>
        <begin position="392"/>
        <end position="480"/>
    </location>
</feature>
<evidence type="ECO:0000256" key="9">
    <source>
        <dbReference type="ARBA" id="ARBA00023118"/>
    </source>
</evidence>
<dbReference type="GO" id="GO:0004518">
    <property type="term" value="F:nuclease activity"/>
    <property type="evidence" value="ECO:0007669"/>
    <property type="project" value="UniProtKB-KW"/>
</dbReference>
<organism evidence="11 12">
    <name type="scientific">Methylocystis echinoides</name>
    <dbReference type="NCBI Taxonomy" id="29468"/>
    <lineage>
        <taxon>Bacteria</taxon>
        <taxon>Pseudomonadati</taxon>
        <taxon>Pseudomonadota</taxon>
        <taxon>Alphaproteobacteria</taxon>
        <taxon>Hyphomicrobiales</taxon>
        <taxon>Methylocystaceae</taxon>
        <taxon>Methylocystis</taxon>
    </lineage>
</organism>
<dbReference type="SUPFAM" id="SSF52540">
    <property type="entry name" value="P-loop containing nucleoside triphosphate hydrolases"/>
    <property type="match status" value="1"/>
</dbReference>
<evidence type="ECO:0000313" key="11">
    <source>
        <dbReference type="EMBL" id="GLI93423.1"/>
    </source>
</evidence>
<dbReference type="GO" id="GO:0046872">
    <property type="term" value="F:metal ion binding"/>
    <property type="evidence" value="ECO:0007669"/>
    <property type="project" value="UniProtKB-KW"/>
</dbReference>
<comment type="similarity">
    <text evidence="2">In the central section; belongs to the CRISPR-associated helicase Cas3 family.</text>
</comment>
<dbReference type="GO" id="GO:0016787">
    <property type="term" value="F:hydrolase activity"/>
    <property type="evidence" value="ECO:0007669"/>
    <property type="project" value="UniProtKB-KW"/>
</dbReference>
<dbReference type="GO" id="GO:0005524">
    <property type="term" value="F:ATP binding"/>
    <property type="evidence" value="ECO:0007669"/>
    <property type="project" value="UniProtKB-KW"/>
</dbReference>
<dbReference type="Pfam" id="PF18019">
    <property type="entry name" value="Cas3_HD"/>
    <property type="match status" value="1"/>
</dbReference>
<dbReference type="Gene3D" id="3.40.50.300">
    <property type="entry name" value="P-loop containing nucleotide triphosphate hydrolases"/>
    <property type="match status" value="2"/>
</dbReference>
<dbReference type="EMBL" id="BSEC01000001">
    <property type="protein sequence ID" value="GLI93423.1"/>
    <property type="molecule type" value="Genomic_DNA"/>
</dbReference>
<comment type="similarity">
    <text evidence="1">In the N-terminal section; belongs to the CRISPR-associated nuclease Cas3-HD family.</text>
</comment>
<evidence type="ECO:0000256" key="6">
    <source>
        <dbReference type="ARBA" id="ARBA00022801"/>
    </source>
</evidence>
<dbReference type="GO" id="GO:0003724">
    <property type="term" value="F:RNA helicase activity"/>
    <property type="evidence" value="ECO:0007669"/>
    <property type="project" value="TreeGrafter"/>
</dbReference>
<evidence type="ECO:0000256" key="8">
    <source>
        <dbReference type="ARBA" id="ARBA00022840"/>
    </source>
</evidence>
<gene>
    <name evidence="11" type="ORF">LMG27198_24150</name>
</gene>
<evidence type="ECO:0000313" key="12">
    <source>
        <dbReference type="Proteomes" id="UP001144323"/>
    </source>
</evidence>
<dbReference type="InterPro" id="IPR006474">
    <property type="entry name" value="Helicase_Cas3_CRISPR-ass_core"/>
</dbReference>
<keyword evidence="7" id="KW-0347">Helicase</keyword>
<dbReference type="PANTHER" id="PTHR47963:SF9">
    <property type="entry name" value="CRISPR-ASSOCIATED ENDONUCLEASE_HELICASE CAS3"/>
    <property type="match status" value="1"/>
</dbReference>
<sequence length="718" mass="77892">MAEILSAFDDVDALTVTNDGWLREASWCLAGLVSLADWIGSSTDFFPYQAPRLDARRYWLEQAQPRARKALTELGLAPAAPNFEANYATLLAASCTPGPTQRHCRDFELPSGPTLVIIEDVTGSGKTEAALLLAQRMMLAGKGRGLFVALPTMATANAMYARMSACYRTLFSADAAPSLALAHGRARLHDGFRASILPNGGRAEGEADGEIETVQAACSAFFADDRRKALLADVGVGTIDQALLAVLPTKYATLRQLGLSSKILLVDEAHAYDAYMSRELERLLTFHGGMGGSAIILSATLPRRMKERYASAFLGAQGGNRVSLPAAAYPLVTMLASDQDCCETALEARADLRRRVPVTRLDSMDQALDRIAEAADKRAAVAYIRNSVDDAIDAVAALRERGLDPILFHARFAMSDRLKIEDEVLAIFGKNGTPAQRAGRILVATQVVEQSLDLDFDLLVSDLAPIDLLIQRAGRLWRHARRERPFGAPEFLVVSPEPRMDAPADWFGKALPRASWVYRAHALLWLGAKELFDARALVSPDGVRGLIEAVYGEGAGDRVPPALQSNFDEMEGAAYGDASHAENNLLDFFAGYCGDHRAWSSDIATPTRLGDEQTLFRLALWEHGALRPYAADRDVFRAWALSEVALRASRATGRGLHEASIETAAQAVEAVWRKAGDHAVVLPLLGDPFGGRVVNRRGVEMTVSYDPRRGLALPSEGP</sequence>
<keyword evidence="6" id="KW-0378">Hydrolase</keyword>
<evidence type="ECO:0000259" key="10">
    <source>
        <dbReference type="SMART" id="SM00490"/>
    </source>
</evidence>
<dbReference type="Proteomes" id="UP001144323">
    <property type="component" value="Unassembled WGS sequence"/>
</dbReference>
<evidence type="ECO:0000256" key="1">
    <source>
        <dbReference type="ARBA" id="ARBA00006847"/>
    </source>
</evidence>
<evidence type="ECO:0000256" key="3">
    <source>
        <dbReference type="ARBA" id="ARBA00022722"/>
    </source>
</evidence>
<keyword evidence="5" id="KW-0547">Nucleotide-binding</keyword>
<dbReference type="InterPro" id="IPR001650">
    <property type="entry name" value="Helicase_C-like"/>
</dbReference>
<dbReference type="GO" id="GO:0051607">
    <property type="term" value="P:defense response to virus"/>
    <property type="evidence" value="ECO:0007669"/>
    <property type="project" value="UniProtKB-KW"/>
</dbReference>
<keyword evidence="4" id="KW-0479">Metal-binding</keyword>
<protein>
    <submittedName>
        <fullName evidence="11">CRISPR-associated helicase/endonuclease Cas3</fullName>
    </submittedName>
</protein>
<evidence type="ECO:0000256" key="7">
    <source>
        <dbReference type="ARBA" id="ARBA00022806"/>
    </source>
</evidence>
<dbReference type="InterPro" id="IPR054712">
    <property type="entry name" value="Cas3-like_dom"/>
</dbReference>
<accession>A0A9W6GUZ7</accession>
<keyword evidence="8" id="KW-0067">ATP-binding</keyword>
<reference evidence="11" key="1">
    <citation type="journal article" date="2023" name="Int. J. Syst. Evol. Microbiol.">
        <title>Methylocystis iwaonis sp. nov., a type II methane-oxidizing bacterium from surface soil of a rice paddy field in Japan, and emended description of the genus Methylocystis (ex Whittenbury et al. 1970) Bowman et al. 1993.</title>
        <authorList>
            <person name="Kaise H."/>
            <person name="Sawadogo J.B."/>
            <person name="Alam M.S."/>
            <person name="Ueno C."/>
            <person name="Dianou D."/>
            <person name="Shinjo R."/>
            <person name="Asakawa S."/>
        </authorList>
    </citation>
    <scope>NUCLEOTIDE SEQUENCE</scope>
    <source>
        <strain evidence="11">LMG27198</strain>
    </source>
</reference>
<evidence type="ECO:0000256" key="2">
    <source>
        <dbReference type="ARBA" id="ARBA00009046"/>
    </source>
</evidence>
<dbReference type="Gene3D" id="1.10.3210.30">
    <property type="match status" value="1"/>
</dbReference>
<dbReference type="Pfam" id="PF22590">
    <property type="entry name" value="Cas3-like_C_2"/>
    <property type="match status" value="1"/>
</dbReference>
<dbReference type="InterPro" id="IPR038257">
    <property type="entry name" value="CRISPR-assoc_Cas3_HD_sf"/>
</dbReference>
<proteinExistence type="inferred from homology"/>
<evidence type="ECO:0000256" key="4">
    <source>
        <dbReference type="ARBA" id="ARBA00022723"/>
    </source>
</evidence>
<dbReference type="SMART" id="SM00490">
    <property type="entry name" value="HELICc"/>
    <property type="match status" value="1"/>
</dbReference>
<dbReference type="NCBIfam" id="TIGR01587">
    <property type="entry name" value="cas3_core"/>
    <property type="match status" value="1"/>
</dbReference>
<keyword evidence="3" id="KW-0540">Nuclease</keyword>
<dbReference type="InterPro" id="IPR027417">
    <property type="entry name" value="P-loop_NTPase"/>
</dbReference>
<dbReference type="InterPro" id="IPR050547">
    <property type="entry name" value="DEAD_box_RNA_helicases"/>
</dbReference>
<keyword evidence="9" id="KW-0051">Antiviral defense</keyword>